<dbReference type="InterPro" id="IPR001373">
    <property type="entry name" value="Cullin_N"/>
</dbReference>
<dbReference type="InterPro" id="IPR016157">
    <property type="entry name" value="Cullin_CS"/>
</dbReference>
<dbReference type="InterPro" id="IPR019559">
    <property type="entry name" value="Cullin_neddylation_domain"/>
</dbReference>
<dbReference type="SMART" id="SM00884">
    <property type="entry name" value="Cullin_Nedd8"/>
    <property type="match status" value="1"/>
</dbReference>
<dbReference type="SUPFAM" id="SSF74788">
    <property type="entry name" value="Cullin repeat-like"/>
    <property type="match status" value="1"/>
</dbReference>
<dbReference type="Proteomes" id="UP000195602">
    <property type="component" value="Unassembled WGS sequence"/>
</dbReference>
<dbReference type="InterPro" id="IPR016159">
    <property type="entry name" value="Cullin_repeat-like_dom_sf"/>
</dbReference>
<evidence type="ECO:0000313" key="7">
    <source>
        <dbReference type="EMBL" id="OVF10476.1"/>
    </source>
</evidence>
<sequence>MSTPLPIAGDLDATWKFIEPGLEFILGAQGDQGVTSKMYMNCYTAVYNYCTNKSRHTSVVNTRPGADKTTYSLTGAEMYTRLERYLARFIQHLRAEPGESFLEFYVRTWKRYTIGAGYLNNVFDYMNRYWVQKERSDGRRDVFDVNTLALLQWKEHMFSSNVDQIMAQILDLIERQRNNEIVDTSVISVAVKSMVYLGIDTNDLKKPNMVVYAKCFESEFMEKTAEYYRRESDNFLAHHSVVDYMVRCESRLAEEISRSSNYLEERSRRHLLDTLHNVLIRDHAQDMYDQFLRLLEQKEIESISRMYKLLSKVPSTLQALADSLEAHIKSEAAKALEELKASAEASEPDDKPRRGQGAITPKAYVHALISLHSKFNDVVCGAFKKDPLFIKALDAACRYFVNVNVIATPTPRASSKTPELLARYADGFLKATSKETDVANMTADNLVLVLKYVENKDVFENNYRRLLAKRLINANTKSDELEEGILQRLQEGNSLEFTSKITKMFQDMKSSQDLKGRVREIVGNSVVSDFTPLVLAQSMWPFTHLDDYNLKLAPELVRAIEVVEDEYTKKHNGRELQWLWNHGKSEVKANLARRGKPPFIFTVTNVQLMILLAFNKATTLTFSELHETVGVAQHVFEAHLAPFTKFKLLEQNPPDAASFNAPNTTFTIVSEYKSKKLKVNFVSTIKNEQKQEEVDTTREIDESRKNYLTASIVRIMKARKTMKHNDLVNEVLLQAHSRFKAKLIDLKRAIEYLLDKEYIARCDGDSYEYLA</sequence>
<dbReference type="EMBL" id="LYUB02000002">
    <property type="protein sequence ID" value="OVF10476.1"/>
    <property type="molecule type" value="Genomic_DNA"/>
</dbReference>
<accession>A0AA91Q344</accession>
<evidence type="ECO:0000256" key="5">
    <source>
        <dbReference type="RuleBase" id="RU003829"/>
    </source>
</evidence>
<dbReference type="Gene3D" id="1.20.1310.10">
    <property type="entry name" value="Cullin Repeats"/>
    <property type="match status" value="4"/>
</dbReference>
<dbReference type="FunFam" id="1.20.1310.10:FF:000029">
    <property type="entry name" value="Cullin homolog 1"/>
    <property type="match status" value="1"/>
</dbReference>
<dbReference type="SUPFAM" id="SSF75632">
    <property type="entry name" value="Cullin homology domain"/>
    <property type="match status" value="1"/>
</dbReference>
<dbReference type="InterPro" id="IPR059120">
    <property type="entry name" value="Cullin-like_AB"/>
</dbReference>
<dbReference type="Pfam" id="PF26557">
    <property type="entry name" value="Cullin_AB"/>
    <property type="match status" value="1"/>
</dbReference>
<keyword evidence="2" id="KW-1017">Isopeptide bond</keyword>
<proteinExistence type="inferred from homology"/>
<name>A0AA91Q344_CLALS</name>
<dbReference type="KEGG" id="clus:A9F13_02g02959"/>
<evidence type="ECO:0000256" key="1">
    <source>
        <dbReference type="ARBA" id="ARBA00006019"/>
    </source>
</evidence>
<evidence type="ECO:0000256" key="2">
    <source>
        <dbReference type="ARBA" id="ARBA00022499"/>
    </source>
</evidence>
<feature type="domain" description="Cullin family profile" evidence="6">
    <location>
        <begin position="416"/>
        <end position="644"/>
    </location>
</feature>
<dbReference type="PROSITE" id="PS01256">
    <property type="entry name" value="CULLIN_1"/>
    <property type="match status" value="1"/>
</dbReference>
<dbReference type="GO" id="GO:0031625">
    <property type="term" value="F:ubiquitin protein ligase binding"/>
    <property type="evidence" value="ECO:0007669"/>
    <property type="project" value="InterPro"/>
</dbReference>
<gene>
    <name evidence="7" type="ORF">A9F13_02g02959</name>
</gene>
<dbReference type="Gene3D" id="3.30.230.130">
    <property type="entry name" value="Cullin, Chain C, Domain 2"/>
    <property type="match status" value="1"/>
</dbReference>
<dbReference type="PANTHER" id="PTHR11932">
    <property type="entry name" value="CULLIN"/>
    <property type="match status" value="1"/>
</dbReference>
<dbReference type="SMART" id="SM00182">
    <property type="entry name" value="CULLIN"/>
    <property type="match status" value="1"/>
</dbReference>
<dbReference type="InterPro" id="IPR016158">
    <property type="entry name" value="Cullin_homology"/>
</dbReference>
<comment type="similarity">
    <text evidence="1 4 5">Belongs to the cullin family.</text>
</comment>
<dbReference type="Gene3D" id="1.10.10.10">
    <property type="entry name" value="Winged helix-like DNA-binding domain superfamily/Winged helix DNA-binding domain"/>
    <property type="match status" value="1"/>
</dbReference>
<evidence type="ECO:0000256" key="3">
    <source>
        <dbReference type="ARBA" id="ARBA00022843"/>
    </source>
</evidence>
<keyword evidence="3" id="KW-0832">Ubl conjugation</keyword>
<dbReference type="FunFam" id="1.10.10.10:FF:000014">
    <property type="entry name" value="Cullin 1"/>
    <property type="match status" value="1"/>
</dbReference>
<dbReference type="GO" id="GO:0031146">
    <property type="term" value="P:SCF-dependent proteasomal ubiquitin-dependent protein catabolic process"/>
    <property type="evidence" value="ECO:0007669"/>
    <property type="project" value="UniProtKB-ARBA"/>
</dbReference>
<dbReference type="GO" id="GO:0019005">
    <property type="term" value="C:SCF ubiquitin ligase complex"/>
    <property type="evidence" value="ECO:0007669"/>
    <property type="project" value="UniProtKB-ARBA"/>
</dbReference>
<evidence type="ECO:0000256" key="4">
    <source>
        <dbReference type="PROSITE-ProRule" id="PRU00330"/>
    </source>
</evidence>
<organism evidence="7 8">
    <name type="scientific">Clavispora lusitaniae</name>
    <name type="common">Candida lusitaniae</name>
    <dbReference type="NCBI Taxonomy" id="36911"/>
    <lineage>
        <taxon>Eukaryota</taxon>
        <taxon>Fungi</taxon>
        <taxon>Dikarya</taxon>
        <taxon>Ascomycota</taxon>
        <taxon>Saccharomycotina</taxon>
        <taxon>Pichiomycetes</taxon>
        <taxon>Metschnikowiaceae</taxon>
        <taxon>Clavispora</taxon>
    </lineage>
</organism>
<dbReference type="FunFam" id="1.20.1310.10:FF:000001">
    <property type="entry name" value="Cullin 3"/>
    <property type="match status" value="1"/>
</dbReference>
<dbReference type="Pfam" id="PF10557">
    <property type="entry name" value="Cullin_Nedd8"/>
    <property type="match status" value="1"/>
</dbReference>
<reference evidence="7 8" key="1">
    <citation type="submission" date="2017-04" db="EMBL/GenBank/DDBJ databases">
        <title>Draft genome of the yeast Clavispora lusitaniae type strain CBS 6936.</title>
        <authorList>
            <person name="Durrens P."/>
            <person name="Klopp C."/>
            <person name="Biteau N."/>
            <person name="Fitton-Ouhabi V."/>
            <person name="Dementhon K."/>
            <person name="Accoceberry I."/>
            <person name="Sherman D.J."/>
            <person name="Noel T."/>
        </authorList>
    </citation>
    <scope>NUCLEOTIDE SEQUENCE [LARGE SCALE GENOMIC DNA]</scope>
    <source>
        <strain evidence="7 8">CBS 6936</strain>
    </source>
</reference>
<comment type="caution">
    <text evidence="7">The sequence shown here is derived from an EMBL/GenBank/DDBJ whole genome shotgun (WGS) entry which is preliminary data.</text>
</comment>
<evidence type="ECO:0000313" key="8">
    <source>
        <dbReference type="Proteomes" id="UP000195602"/>
    </source>
</evidence>
<dbReference type="InterPro" id="IPR045093">
    <property type="entry name" value="Cullin"/>
</dbReference>
<dbReference type="AlphaFoldDB" id="A0AA91Q344"/>
<dbReference type="InterPro" id="IPR036390">
    <property type="entry name" value="WH_DNA-bd_sf"/>
</dbReference>
<protein>
    <submittedName>
        <fullName evidence="7">Cullin</fullName>
    </submittedName>
</protein>
<dbReference type="InterPro" id="IPR036317">
    <property type="entry name" value="Cullin_homology_sf"/>
</dbReference>
<evidence type="ECO:0000259" key="6">
    <source>
        <dbReference type="PROSITE" id="PS50069"/>
    </source>
</evidence>
<dbReference type="SUPFAM" id="SSF46785">
    <property type="entry name" value="Winged helix' DNA-binding domain"/>
    <property type="match status" value="1"/>
</dbReference>
<dbReference type="Pfam" id="PF00888">
    <property type="entry name" value="Cullin"/>
    <property type="match status" value="1"/>
</dbReference>
<dbReference type="PROSITE" id="PS50069">
    <property type="entry name" value="CULLIN_2"/>
    <property type="match status" value="1"/>
</dbReference>
<dbReference type="InterPro" id="IPR036388">
    <property type="entry name" value="WH-like_DNA-bd_sf"/>
</dbReference>